<dbReference type="PROSITE" id="PS51257">
    <property type="entry name" value="PROKAR_LIPOPROTEIN"/>
    <property type="match status" value="1"/>
</dbReference>
<name>A0ABV6RM14_9GAMM</name>
<dbReference type="PANTHER" id="PTHR35841">
    <property type="entry name" value="PHOSPHONATES-BINDING PERIPLASMIC PROTEIN"/>
    <property type="match status" value="1"/>
</dbReference>
<dbReference type="InterPro" id="IPR005770">
    <property type="entry name" value="PhnD"/>
</dbReference>
<sequence length="336" mass="34466">MSRRIPRMASVAAAAALTLGLAACAGGGSGGGGGGGGENGGTEGGDAPEELVLGLVPSQDVDQLVLDADELGEMLSDELGIPVTATVTDSYNALVVAMQAGQAHIGMFGPIALVQAIDQAGAEAVLQSVRFGSSTYVTQWYTNDPDRFCLDEVVTDDEGFTFCNGTLDAEGGPVGEEALAEIAQDEVIAFVDEGSASGYYYPATQLAEAGLDPFDLSGAFFAGGHPNAVTAVADGDATVGVSFNDARGELVEERPEIGEEVTVFAYSENIPNDGIALAGSLSDELKEQITDAFLAIAEDEEGLELLQAIYNIDGLVPADLDALDAARQVEANFGDQ</sequence>
<comment type="similarity">
    <text evidence="1">Belongs to the phosphate/phosphite/phosphonate binding protein family.</text>
</comment>
<keyword evidence="5" id="KW-1185">Reference proteome</keyword>
<gene>
    <name evidence="4" type="primary">phnD</name>
    <name evidence="4" type="ORF">ACFFGH_09210</name>
</gene>
<dbReference type="EMBL" id="JBHLTG010000002">
    <property type="protein sequence ID" value="MFC0678019.1"/>
    <property type="molecule type" value="Genomic_DNA"/>
</dbReference>
<dbReference type="NCBIfam" id="TIGR01098">
    <property type="entry name" value="3A0109s03R"/>
    <property type="match status" value="1"/>
</dbReference>
<dbReference type="Proteomes" id="UP001589896">
    <property type="component" value="Unassembled WGS sequence"/>
</dbReference>
<keyword evidence="2 3" id="KW-0732">Signal</keyword>
<dbReference type="Gene3D" id="3.40.190.10">
    <property type="entry name" value="Periplasmic binding protein-like II"/>
    <property type="match status" value="3"/>
</dbReference>
<dbReference type="RefSeq" id="WP_386667503.1">
    <property type="nucleotide sequence ID" value="NZ_JBHLTG010000002.1"/>
</dbReference>
<proteinExistence type="inferred from homology"/>
<comment type="caution">
    <text evidence="4">The sequence shown here is derived from an EMBL/GenBank/DDBJ whole genome shotgun (WGS) entry which is preliminary data.</text>
</comment>
<evidence type="ECO:0000313" key="5">
    <source>
        <dbReference type="Proteomes" id="UP001589896"/>
    </source>
</evidence>
<reference evidence="4 5" key="1">
    <citation type="submission" date="2024-09" db="EMBL/GenBank/DDBJ databases">
        <authorList>
            <person name="Sun Q."/>
            <person name="Mori K."/>
        </authorList>
    </citation>
    <scope>NUCLEOTIDE SEQUENCE [LARGE SCALE GENOMIC DNA]</scope>
    <source>
        <strain evidence="4 5">KCTC 23076</strain>
    </source>
</reference>
<evidence type="ECO:0000313" key="4">
    <source>
        <dbReference type="EMBL" id="MFC0678019.1"/>
    </source>
</evidence>
<feature type="chain" id="PRO_5047066656" evidence="3">
    <location>
        <begin position="26"/>
        <end position="336"/>
    </location>
</feature>
<organism evidence="4 5">
    <name type="scientific">Lysobacter korlensis</name>
    <dbReference type="NCBI Taxonomy" id="553636"/>
    <lineage>
        <taxon>Bacteria</taxon>
        <taxon>Pseudomonadati</taxon>
        <taxon>Pseudomonadota</taxon>
        <taxon>Gammaproteobacteria</taxon>
        <taxon>Lysobacterales</taxon>
        <taxon>Lysobacteraceae</taxon>
        <taxon>Lysobacter</taxon>
    </lineage>
</organism>
<dbReference type="Pfam" id="PF12974">
    <property type="entry name" value="Phosphonate-bd"/>
    <property type="match status" value="1"/>
</dbReference>
<accession>A0ABV6RM14</accession>
<dbReference type="SUPFAM" id="SSF53850">
    <property type="entry name" value="Periplasmic binding protein-like II"/>
    <property type="match status" value="1"/>
</dbReference>
<feature type="signal peptide" evidence="3">
    <location>
        <begin position="1"/>
        <end position="25"/>
    </location>
</feature>
<dbReference type="PANTHER" id="PTHR35841:SF1">
    <property type="entry name" value="PHOSPHONATES-BINDING PERIPLASMIC PROTEIN"/>
    <property type="match status" value="1"/>
</dbReference>
<protein>
    <submittedName>
        <fullName evidence="4">Phosphate/phosphite/phosphonate ABC transporter substrate-binding protein</fullName>
    </submittedName>
</protein>
<evidence type="ECO:0000256" key="2">
    <source>
        <dbReference type="ARBA" id="ARBA00022729"/>
    </source>
</evidence>
<evidence type="ECO:0000256" key="1">
    <source>
        <dbReference type="ARBA" id="ARBA00007162"/>
    </source>
</evidence>
<evidence type="ECO:0000256" key="3">
    <source>
        <dbReference type="SAM" id="SignalP"/>
    </source>
</evidence>